<evidence type="ECO:0000256" key="6">
    <source>
        <dbReference type="ARBA" id="ARBA00023310"/>
    </source>
</evidence>
<comment type="subcellular location">
    <subcellularLocation>
        <location evidence="1">Membrane</location>
    </subcellularLocation>
</comment>
<keyword evidence="3" id="KW-0375">Hydrogen ion transport</keyword>
<name>A0A1G2HVW3_9BACT</name>
<sequence length="119" mass="13365">MANIKPKMYAEVLLTALAVKKTGIFERFLKVLERNGDTKKLKQIAVSAEKMLLEKSGHKSVVIETARRLPKNSLKGFIKNGDAVVEKINPELIAGMRVIVNGEKQLDFSLQKKLNEIFN</sequence>
<reference evidence="7 8" key="1">
    <citation type="journal article" date="2016" name="Nat. Commun.">
        <title>Thousands of microbial genomes shed light on interconnected biogeochemical processes in an aquifer system.</title>
        <authorList>
            <person name="Anantharaman K."/>
            <person name="Brown C.T."/>
            <person name="Hug L.A."/>
            <person name="Sharon I."/>
            <person name="Castelle C.J."/>
            <person name="Probst A.J."/>
            <person name="Thomas B.C."/>
            <person name="Singh A."/>
            <person name="Wilkins M.J."/>
            <person name="Karaoz U."/>
            <person name="Brodie E.L."/>
            <person name="Williams K.H."/>
            <person name="Hubbard S.S."/>
            <person name="Banfield J.F."/>
        </authorList>
    </citation>
    <scope>NUCLEOTIDE SEQUENCE [LARGE SCALE GENOMIC DNA]</scope>
</reference>
<accession>A0A1G2HVW3</accession>
<evidence type="ECO:0000256" key="1">
    <source>
        <dbReference type="ARBA" id="ARBA00004370"/>
    </source>
</evidence>
<protein>
    <submittedName>
        <fullName evidence="7">Uncharacterized protein</fullName>
    </submittedName>
</protein>
<keyword evidence="4" id="KW-0406">Ion transport</keyword>
<organism evidence="7 8">
    <name type="scientific">Candidatus Staskawiczbacteria bacterium RIFCSPHIGHO2_01_FULL_41_41</name>
    <dbReference type="NCBI Taxonomy" id="1802203"/>
    <lineage>
        <taxon>Bacteria</taxon>
        <taxon>Candidatus Staskawicziibacteriota</taxon>
    </lineage>
</organism>
<evidence type="ECO:0000313" key="8">
    <source>
        <dbReference type="Proteomes" id="UP000178774"/>
    </source>
</evidence>
<dbReference type="GO" id="GO:0046933">
    <property type="term" value="F:proton-transporting ATP synthase activity, rotational mechanism"/>
    <property type="evidence" value="ECO:0007669"/>
    <property type="project" value="InterPro"/>
</dbReference>
<dbReference type="GO" id="GO:0016020">
    <property type="term" value="C:membrane"/>
    <property type="evidence" value="ECO:0007669"/>
    <property type="project" value="UniProtKB-SubCell"/>
</dbReference>
<evidence type="ECO:0000256" key="5">
    <source>
        <dbReference type="ARBA" id="ARBA00023136"/>
    </source>
</evidence>
<keyword evidence="2" id="KW-0813">Transport</keyword>
<dbReference type="InterPro" id="IPR000711">
    <property type="entry name" value="ATPase_OSCP/dsu"/>
</dbReference>
<evidence type="ECO:0000256" key="3">
    <source>
        <dbReference type="ARBA" id="ARBA00022781"/>
    </source>
</evidence>
<evidence type="ECO:0000256" key="4">
    <source>
        <dbReference type="ARBA" id="ARBA00023065"/>
    </source>
</evidence>
<keyword evidence="6" id="KW-0066">ATP synthesis</keyword>
<evidence type="ECO:0000256" key="2">
    <source>
        <dbReference type="ARBA" id="ARBA00022448"/>
    </source>
</evidence>
<keyword evidence="5" id="KW-0472">Membrane</keyword>
<dbReference type="Proteomes" id="UP000178774">
    <property type="component" value="Unassembled WGS sequence"/>
</dbReference>
<dbReference type="EMBL" id="MHOP01000002">
    <property type="protein sequence ID" value="OGZ66696.1"/>
    <property type="molecule type" value="Genomic_DNA"/>
</dbReference>
<dbReference type="Pfam" id="PF00213">
    <property type="entry name" value="OSCP"/>
    <property type="match status" value="1"/>
</dbReference>
<dbReference type="AlphaFoldDB" id="A0A1G2HVW3"/>
<proteinExistence type="predicted"/>
<gene>
    <name evidence="7" type="ORF">A2822_00670</name>
</gene>
<comment type="caution">
    <text evidence="7">The sequence shown here is derived from an EMBL/GenBank/DDBJ whole genome shotgun (WGS) entry which is preliminary data.</text>
</comment>
<evidence type="ECO:0000313" key="7">
    <source>
        <dbReference type="EMBL" id="OGZ66696.1"/>
    </source>
</evidence>